<feature type="region of interest" description="Disordered" evidence="1">
    <location>
        <begin position="69"/>
        <end position="100"/>
    </location>
</feature>
<protein>
    <submittedName>
        <fullName evidence="2">Uncharacterized protein</fullName>
    </submittedName>
</protein>
<sequence length="124" mass="14068">MIDVEIDGRKRAQVWYTNNVVPVSVCALSKVTGKVLCRRSQTVRQPSSPPAKTKWHWVGGNEHAFSWRESGKPFRKNHPQFTRPRFEPRSPRPQQSSFNTTSALANYATEADFGTIIKPRGIVC</sequence>
<evidence type="ECO:0000256" key="1">
    <source>
        <dbReference type="SAM" id="MobiDB-lite"/>
    </source>
</evidence>
<evidence type="ECO:0000313" key="2">
    <source>
        <dbReference type="EMBL" id="CAD7405276.1"/>
    </source>
</evidence>
<accession>A0A7R9H165</accession>
<name>A0A7R9H165_TIMPO</name>
<dbReference type="EMBL" id="OD002457">
    <property type="protein sequence ID" value="CAD7405276.1"/>
    <property type="molecule type" value="Genomic_DNA"/>
</dbReference>
<dbReference type="AlphaFoldDB" id="A0A7R9H165"/>
<reference evidence="2" key="1">
    <citation type="submission" date="2020-11" db="EMBL/GenBank/DDBJ databases">
        <authorList>
            <person name="Tran Van P."/>
        </authorList>
    </citation>
    <scope>NUCLEOTIDE SEQUENCE</scope>
</reference>
<proteinExistence type="predicted"/>
<organism evidence="2">
    <name type="scientific">Timema poppense</name>
    <name type="common">Walking stick</name>
    <dbReference type="NCBI Taxonomy" id="170557"/>
    <lineage>
        <taxon>Eukaryota</taxon>
        <taxon>Metazoa</taxon>
        <taxon>Ecdysozoa</taxon>
        <taxon>Arthropoda</taxon>
        <taxon>Hexapoda</taxon>
        <taxon>Insecta</taxon>
        <taxon>Pterygota</taxon>
        <taxon>Neoptera</taxon>
        <taxon>Polyneoptera</taxon>
        <taxon>Phasmatodea</taxon>
        <taxon>Timematodea</taxon>
        <taxon>Timematoidea</taxon>
        <taxon>Timematidae</taxon>
        <taxon>Timema</taxon>
    </lineage>
</organism>
<gene>
    <name evidence="2" type="ORF">TPSB3V08_LOCUS4899</name>
</gene>